<comment type="caution">
    <text evidence="2">The sequence shown here is derived from an EMBL/GenBank/DDBJ whole genome shotgun (WGS) entry which is preliminary data.</text>
</comment>
<accession>A0A4R7RU78</accession>
<dbReference type="OrthoDB" id="121857at2"/>
<dbReference type="SUPFAM" id="SSF47336">
    <property type="entry name" value="ACP-like"/>
    <property type="match status" value="1"/>
</dbReference>
<dbReference type="Proteomes" id="UP000295662">
    <property type="component" value="Unassembled WGS sequence"/>
</dbReference>
<dbReference type="AlphaFoldDB" id="A0A4R7RU78"/>
<name>A0A4R7RU78_9BACT</name>
<gene>
    <name evidence="2" type="ORF">EI77_02878</name>
</gene>
<evidence type="ECO:0000259" key="1">
    <source>
        <dbReference type="PROSITE" id="PS50075"/>
    </source>
</evidence>
<keyword evidence="3" id="KW-1185">Reference proteome</keyword>
<protein>
    <submittedName>
        <fullName evidence="2">Acyl carrier protein</fullName>
    </submittedName>
</protein>
<evidence type="ECO:0000313" key="2">
    <source>
        <dbReference type="EMBL" id="TDU69230.1"/>
    </source>
</evidence>
<sequence length="75" mass="8582">MNETLNSIVEIIREAVPGLEIDPAKDSDRTFKDLGLDSLDKMSLLLGVQEKWNLEFNEEEISNLNTINDIYRKVS</sequence>
<dbReference type="Pfam" id="PF00550">
    <property type="entry name" value="PP-binding"/>
    <property type="match status" value="1"/>
</dbReference>
<organism evidence="2 3">
    <name type="scientific">Prosthecobacter fusiformis</name>
    <dbReference type="NCBI Taxonomy" id="48464"/>
    <lineage>
        <taxon>Bacteria</taxon>
        <taxon>Pseudomonadati</taxon>
        <taxon>Verrucomicrobiota</taxon>
        <taxon>Verrucomicrobiia</taxon>
        <taxon>Verrucomicrobiales</taxon>
        <taxon>Verrucomicrobiaceae</taxon>
        <taxon>Prosthecobacter</taxon>
    </lineage>
</organism>
<dbReference type="PROSITE" id="PS50075">
    <property type="entry name" value="CARRIER"/>
    <property type="match status" value="1"/>
</dbReference>
<feature type="domain" description="Carrier" evidence="1">
    <location>
        <begin position="3"/>
        <end position="75"/>
    </location>
</feature>
<reference evidence="2 3" key="1">
    <citation type="submission" date="2019-03" db="EMBL/GenBank/DDBJ databases">
        <title>Genomic Encyclopedia of Archaeal and Bacterial Type Strains, Phase II (KMG-II): from individual species to whole genera.</title>
        <authorList>
            <person name="Goeker M."/>
        </authorList>
    </citation>
    <scope>NUCLEOTIDE SEQUENCE [LARGE SCALE GENOMIC DNA]</scope>
    <source>
        <strain evidence="2 3">ATCC 25309</strain>
    </source>
</reference>
<dbReference type="EMBL" id="SOCA01000005">
    <property type="protein sequence ID" value="TDU69230.1"/>
    <property type="molecule type" value="Genomic_DNA"/>
</dbReference>
<dbReference type="InterPro" id="IPR036736">
    <property type="entry name" value="ACP-like_sf"/>
</dbReference>
<dbReference type="Gene3D" id="1.10.1200.10">
    <property type="entry name" value="ACP-like"/>
    <property type="match status" value="1"/>
</dbReference>
<dbReference type="RefSeq" id="WP_133795926.1">
    <property type="nucleotide sequence ID" value="NZ_SOCA01000005.1"/>
</dbReference>
<proteinExistence type="predicted"/>
<evidence type="ECO:0000313" key="3">
    <source>
        <dbReference type="Proteomes" id="UP000295662"/>
    </source>
</evidence>
<dbReference type="InterPro" id="IPR009081">
    <property type="entry name" value="PP-bd_ACP"/>
</dbReference>